<reference evidence="1 2" key="1">
    <citation type="submission" date="2019-10" db="EMBL/GenBank/DDBJ databases">
        <title>XDR Pseudomonas monteilii producing IMP-16 from LCR.</title>
        <authorList>
            <person name="Ballaben A."/>
            <person name="Doi Y."/>
        </authorList>
    </citation>
    <scope>NUCLEOTIDE SEQUENCE [LARGE SCALE GENOMIC DNA]</scope>
    <source>
        <strain evidence="1 2">597/14</strain>
    </source>
</reference>
<sequence length="87" mass="9453">MNHQTLSETVQATPDLDGNKDLFNQLMAKVSKRAGAQTIYCELVVVQMLFHFAREAYASGIPLSSLRTAVDEAAVDVEHARTMGGSV</sequence>
<organism evidence="1 2">
    <name type="scientific">Pseudomonas monteilii</name>
    <dbReference type="NCBI Taxonomy" id="76759"/>
    <lineage>
        <taxon>Bacteria</taxon>
        <taxon>Pseudomonadati</taxon>
        <taxon>Pseudomonadota</taxon>
        <taxon>Gammaproteobacteria</taxon>
        <taxon>Pseudomonadales</taxon>
        <taxon>Pseudomonadaceae</taxon>
        <taxon>Pseudomonas</taxon>
    </lineage>
</organism>
<proteinExistence type="predicted"/>
<gene>
    <name evidence="1" type="ORF">F9Z43_15040</name>
</gene>
<dbReference type="RefSeq" id="WP_060519508.1">
    <property type="nucleotide sequence ID" value="NZ_WEIK01000012.1"/>
</dbReference>
<evidence type="ECO:0000313" key="2">
    <source>
        <dbReference type="Proteomes" id="UP000440965"/>
    </source>
</evidence>
<evidence type="ECO:0000313" key="1">
    <source>
        <dbReference type="EMBL" id="MVF50608.1"/>
    </source>
</evidence>
<dbReference type="EMBL" id="WEIK01000012">
    <property type="protein sequence ID" value="MVF50608.1"/>
    <property type="molecule type" value="Genomic_DNA"/>
</dbReference>
<accession>A0A7X3F354</accession>
<protein>
    <submittedName>
        <fullName evidence="1">Uncharacterized protein</fullName>
    </submittedName>
</protein>
<comment type="caution">
    <text evidence="1">The sequence shown here is derived from an EMBL/GenBank/DDBJ whole genome shotgun (WGS) entry which is preliminary data.</text>
</comment>
<dbReference type="AlphaFoldDB" id="A0A7X3F354"/>
<name>A0A7X3F354_9PSED</name>
<dbReference type="Proteomes" id="UP000440965">
    <property type="component" value="Unassembled WGS sequence"/>
</dbReference>